<dbReference type="EMBL" id="JAOYFB010000037">
    <property type="protein sequence ID" value="KAK4023500.1"/>
    <property type="molecule type" value="Genomic_DNA"/>
</dbReference>
<keyword evidence="2" id="KW-1185">Reference proteome</keyword>
<gene>
    <name evidence="1" type="ORF">OUZ56_008906</name>
</gene>
<evidence type="ECO:0000313" key="1">
    <source>
        <dbReference type="EMBL" id="KAK4023500.1"/>
    </source>
</evidence>
<sequence length="62" mass="6674">MAAVAGRVVCESLAVALSFIALMLACPSRRVGSLPSGVSRLGRSGQRQVSRRRVVLEKFLFL</sequence>
<organism evidence="1 2">
    <name type="scientific">Daphnia magna</name>
    <dbReference type="NCBI Taxonomy" id="35525"/>
    <lineage>
        <taxon>Eukaryota</taxon>
        <taxon>Metazoa</taxon>
        <taxon>Ecdysozoa</taxon>
        <taxon>Arthropoda</taxon>
        <taxon>Crustacea</taxon>
        <taxon>Branchiopoda</taxon>
        <taxon>Diplostraca</taxon>
        <taxon>Cladocera</taxon>
        <taxon>Anomopoda</taxon>
        <taxon>Daphniidae</taxon>
        <taxon>Daphnia</taxon>
    </lineage>
</organism>
<protein>
    <submittedName>
        <fullName evidence="1">Uncharacterized protein</fullName>
    </submittedName>
</protein>
<accession>A0ABR0AER4</accession>
<comment type="caution">
    <text evidence="1">The sequence shown here is derived from an EMBL/GenBank/DDBJ whole genome shotgun (WGS) entry which is preliminary data.</text>
</comment>
<evidence type="ECO:0000313" key="2">
    <source>
        <dbReference type="Proteomes" id="UP001234178"/>
    </source>
</evidence>
<proteinExistence type="predicted"/>
<reference evidence="1 2" key="1">
    <citation type="journal article" date="2023" name="Nucleic Acids Res.">
        <title>The hologenome of Daphnia magna reveals possible DNA methylation and microbiome-mediated evolution of the host genome.</title>
        <authorList>
            <person name="Chaturvedi A."/>
            <person name="Li X."/>
            <person name="Dhandapani V."/>
            <person name="Marshall H."/>
            <person name="Kissane S."/>
            <person name="Cuenca-Cambronero M."/>
            <person name="Asole G."/>
            <person name="Calvet F."/>
            <person name="Ruiz-Romero M."/>
            <person name="Marangio P."/>
            <person name="Guigo R."/>
            <person name="Rago D."/>
            <person name="Mirbahai L."/>
            <person name="Eastwood N."/>
            <person name="Colbourne J.K."/>
            <person name="Zhou J."/>
            <person name="Mallon E."/>
            <person name="Orsini L."/>
        </authorList>
    </citation>
    <scope>NUCLEOTIDE SEQUENCE [LARGE SCALE GENOMIC DNA]</scope>
    <source>
        <strain evidence="1">LRV0_1</strain>
    </source>
</reference>
<dbReference type="PROSITE" id="PS51257">
    <property type="entry name" value="PROKAR_LIPOPROTEIN"/>
    <property type="match status" value="1"/>
</dbReference>
<dbReference type="Proteomes" id="UP001234178">
    <property type="component" value="Unassembled WGS sequence"/>
</dbReference>
<name>A0ABR0AER4_9CRUS</name>